<gene>
    <name evidence="8" type="ORF">K450DRAFT_250931</name>
</gene>
<evidence type="ECO:0000259" key="5">
    <source>
        <dbReference type="Pfam" id="PF03178"/>
    </source>
</evidence>
<organism evidence="8 9">
    <name type="scientific">Umbelopsis ramanniana AG</name>
    <dbReference type="NCBI Taxonomy" id="1314678"/>
    <lineage>
        <taxon>Eukaryota</taxon>
        <taxon>Fungi</taxon>
        <taxon>Fungi incertae sedis</taxon>
        <taxon>Mucoromycota</taxon>
        <taxon>Mucoromycotina</taxon>
        <taxon>Umbelopsidomycetes</taxon>
        <taxon>Umbelopsidales</taxon>
        <taxon>Umbelopsidaceae</taxon>
        <taxon>Umbelopsis</taxon>
    </lineage>
</organism>
<dbReference type="GeneID" id="75915987"/>
<comment type="subcellular location">
    <subcellularLocation>
        <location evidence="1">Nucleus</location>
    </subcellularLocation>
</comment>
<dbReference type="InterPro" id="IPR050358">
    <property type="entry name" value="RSE1/DDB1/CFT1"/>
</dbReference>
<feature type="domain" description="RSE1/DDB1/CPSF1 C-terminal" evidence="5">
    <location>
        <begin position="829"/>
        <end position="1114"/>
    </location>
</feature>
<sequence>MPTYHAHQLTAIRPTAIQHIIYAKLWNDSQDYLVFAKGAWLQLLRIVADGPLEPLFEQPVPGTISHIAKLLCNWTSDLQPQCTSNQPSQQPYTCSPINHARIVSDDVLVATSDQGSLVFLALIVPPDGDLVDNGRFELIAEVPLTSPGDDYIKVGRRMAVDPQSRAIAVSAYQDSIDVFIINQSVSRDNFMPIQSMLSIQEQGIIYQMEFLQTNEQHKMYLIVTIYNDVELVCRLVVYAIDTSDPDNMTIERCGRLPLERVGPLPLLLIPIYDTLETFILITELYASYLTIEDVYSGNVLHPTSNLPTNADGEVVIFTAYAAPKPPSPSILYLGTSSGDFYALDIKSLEWRFVGQRNSVGVAMQYLGPAYHENGHKDVIVYAGEGADHEVITIDVDQTVPDISVLQSLENRAPLIDAHISRDPLSSLDVLYVCTGQDRYGSVREIRSGVGVEMLSISPSDPEWNGVTGIWYLPYDQENNDSFYIVVSFALETRVLSNVDQEIQDVSETCGLVGDKPTIFSCYCDGPPRVLVQVLETQVNLYNTLTGSLTTVSLDSMQSFNSPKIAHVAMEDAMLILCTSSMDDQWYLNKFYIDAESLEKSDVVAVNHEISFMTIISLSQEQNYLIVGTHRPSICVYNTEDLTCIHEELLVDVSTAGINIPESCAFLEYQSCRFLVVGLRDGTLISYQLDSMIDGTVQLRNASQRPLGSLPVKLVSQNRHSCVAISDHAWYVEQRNKRIVIKPLCILESDYVAAITSLPSEDGYQNYAAVIDQKLCMICLDPREDINMRTIHIGETSRRVLHDRPTNCLVVAYSGVTNSGRQDGLNVIHEGKIVATVKMAEHEIICSMAGWSIQHQTKTYRYICVGVAVHSGTRHEHNARRTPVESGRLLLYRLKRRKREMQYCLSQVWHEDSLLAGVFAICPHPHGLLFSTGRTLHLHQLDISTGRLEMVAQESARSPITLIQVAQERICVGTQLDSLSFYRYDPSNRKLLFLKSDMLMRTVSGAVMPHTGLVIGTERYGGIFGLMEDTNKPASRSLSQAFGFHMPDVALGVQTGALSLMDRLPNDYTLPWDDTSSVRKPILACTLSGSVIVVRRITLETYEFLRTIESRIRQQNGARTLSTIYSPNETVHTLNGDILQLFLRMTISEQQTLVRDEDFDALDLKAYPANPAATYPANSSSIEKVTNILMNLQYL</sequence>
<evidence type="ECO:0000256" key="3">
    <source>
        <dbReference type="ARBA" id="ARBA00014577"/>
    </source>
</evidence>
<feature type="domain" description="RSE1/DDB1/CPSF1 second beta-propeller" evidence="7">
    <location>
        <begin position="464"/>
        <end position="778"/>
    </location>
</feature>
<dbReference type="Pfam" id="PF23726">
    <property type="entry name" value="Beta-prop_RSE1_2nd"/>
    <property type="match status" value="1"/>
</dbReference>
<dbReference type="EMBL" id="MU620938">
    <property type="protein sequence ID" value="KAI8577626.1"/>
    <property type="molecule type" value="Genomic_DNA"/>
</dbReference>
<protein>
    <recommendedName>
        <fullName evidence="3">DNA damage-binding protein 1</fullName>
    </recommendedName>
</protein>
<dbReference type="AlphaFoldDB" id="A0AAD5E593"/>
<dbReference type="InterPro" id="IPR018846">
    <property type="entry name" value="Beta-prop_RSE1/DDB1/CPSF1_1st"/>
</dbReference>
<name>A0AAD5E593_UMBRA</name>
<proteinExistence type="inferred from homology"/>
<evidence type="ECO:0000256" key="2">
    <source>
        <dbReference type="ARBA" id="ARBA00007453"/>
    </source>
</evidence>
<dbReference type="InterPro" id="IPR004871">
    <property type="entry name" value="RSE1/DDB1/CPSF1_C"/>
</dbReference>
<reference evidence="8" key="1">
    <citation type="submission" date="2021-06" db="EMBL/GenBank/DDBJ databases">
        <authorList>
            <consortium name="DOE Joint Genome Institute"/>
            <person name="Mondo S.J."/>
            <person name="Amses K.R."/>
            <person name="Simmons D.R."/>
            <person name="Longcore J.E."/>
            <person name="Seto K."/>
            <person name="Alves G.H."/>
            <person name="Bonds A.E."/>
            <person name="Quandt C.A."/>
            <person name="Davis W.J."/>
            <person name="Chang Y."/>
            <person name="Letcher P.M."/>
            <person name="Powell M.J."/>
            <person name="Kuo A."/>
            <person name="Labutti K."/>
            <person name="Pangilinan J."/>
            <person name="Andreopoulos W."/>
            <person name="Tritt A."/>
            <person name="Riley R."/>
            <person name="Hundley H."/>
            <person name="Johnson J."/>
            <person name="Lipzen A."/>
            <person name="Barry K."/>
            <person name="Berbee M.L."/>
            <person name="Buchler N.E."/>
            <person name="Grigoriev I.V."/>
            <person name="Spatafora J.W."/>
            <person name="Stajich J.E."/>
            <person name="James T.Y."/>
        </authorList>
    </citation>
    <scope>NUCLEOTIDE SEQUENCE</scope>
    <source>
        <strain evidence="8">AG</strain>
    </source>
</reference>
<dbReference type="InterPro" id="IPR015943">
    <property type="entry name" value="WD40/YVTN_repeat-like_dom_sf"/>
</dbReference>
<keyword evidence="9" id="KW-1185">Reference proteome</keyword>
<evidence type="ECO:0000259" key="6">
    <source>
        <dbReference type="Pfam" id="PF10433"/>
    </source>
</evidence>
<evidence type="ECO:0000313" key="8">
    <source>
        <dbReference type="EMBL" id="KAI8577626.1"/>
    </source>
</evidence>
<dbReference type="Pfam" id="PF10433">
    <property type="entry name" value="Beta-prop_RSE1_1st"/>
    <property type="match status" value="1"/>
</dbReference>
<dbReference type="PANTHER" id="PTHR10644">
    <property type="entry name" value="DNA REPAIR/RNA PROCESSING CPSF FAMILY"/>
    <property type="match status" value="1"/>
</dbReference>
<dbReference type="RefSeq" id="XP_051442630.1">
    <property type="nucleotide sequence ID" value="XM_051590644.1"/>
</dbReference>
<evidence type="ECO:0000256" key="4">
    <source>
        <dbReference type="ARBA" id="ARBA00023242"/>
    </source>
</evidence>
<dbReference type="InterPro" id="IPR011047">
    <property type="entry name" value="Quinoprotein_ADH-like_sf"/>
</dbReference>
<dbReference type="InterPro" id="IPR058543">
    <property type="entry name" value="Beta-prop_RSE1/DDB1/CPSF1_2nd"/>
</dbReference>
<accession>A0AAD5E593</accession>
<evidence type="ECO:0000256" key="1">
    <source>
        <dbReference type="ARBA" id="ARBA00004123"/>
    </source>
</evidence>
<feature type="domain" description="RSE1/DDB1/CPSF1 first beta-propeller" evidence="6">
    <location>
        <begin position="16"/>
        <end position="408"/>
    </location>
</feature>
<comment type="caution">
    <text evidence="8">The sequence shown here is derived from an EMBL/GenBank/DDBJ whole genome shotgun (WGS) entry which is preliminary data.</text>
</comment>
<comment type="similarity">
    <text evidence="2">Belongs to the DDB1 family.</text>
</comment>
<dbReference type="Pfam" id="PF03178">
    <property type="entry name" value="CPSF_A"/>
    <property type="match status" value="1"/>
</dbReference>
<dbReference type="SUPFAM" id="SSF50998">
    <property type="entry name" value="Quinoprotein alcohol dehydrogenase-like"/>
    <property type="match status" value="2"/>
</dbReference>
<dbReference type="GO" id="GO:0003676">
    <property type="term" value="F:nucleic acid binding"/>
    <property type="evidence" value="ECO:0007669"/>
    <property type="project" value="InterPro"/>
</dbReference>
<reference evidence="8" key="2">
    <citation type="journal article" date="2022" name="Proc. Natl. Acad. Sci. U.S.A.">
        <title>Diploid-dominant life cycles characterize the early evolution of Fungi.</title>
        <authorList>
            <person name="Amses K.R."/>
            <person name="Simmons D.R."/>
            <person name="Longcore J.E."/>
            <person name="Mondo S.J."/>
            <person name="Seto K."/>
            <person name="Jeronimo G.H."/>
            <person name="Bonds A.E."/>
            <person name="Quandt C.A."/>
            <person name="Davis W.J."/>
            <person name="Chang Y."/>
            <person name="Federici B.A."/>
            <person name="Kuo A."/>
            <person name="LaButti K."/>
            <person name="Pangilinan J."/>
            <person name="Andreopoulos W."/>
            <person name="Tritt A."/>
            <person name="Riley R."/>
            <person name="Hundley H."/>
            <person name="Johnson J."/>
            <person name="Lipzen A."/>
            <person name="Barry K."/>
            <person name="Lang B.F."/>
            <person name="Cuomo C.A."/>
            <person name="Buchler N.E."/>
            <person name="Grigoriev I.V."/>
            <person name="Spatafora J.W."/>
            <person name="Stajich J.E."/>
            <person name="James T.Y."/>
        </authorList>
    </citation>
    <scope>NUCLEOTIDE SEQUENCE</scope>
    <source>
        <strain evidence="8">AG</strain>
    </source>
</reference>
<evidence type="ECO:0000313" key="9">
    <source>
        <dbReference type="Proteomes" id="UP001206595"/>
    </source>
</evidence>
<dbReference type="Proteomes" id="UP001206595">
    <property type="component" value="Unassembled WGS sequence"/>
</dbReference>
<dbReference type="GO" id="GO:0005634">
    <property type="term" value="C:nucleus"/>
    <property type="evidence" value="ECO:0007669"/>
    <property type="project" value="UniProtKB-SubCell"/>
</dbReference>
<keyword evidence="4" id="KW-0539">Nucleus</keyword>
<dbReference type="Gene3D" id="2.130.10.10">
    <property type="entry name" value="YVTN repeat-like/Quinoprotein amine dehydrogenase"/>
    <property type="match status" value="3"/>
</dbReference>
<evidence type="ECO:0000259" key="7">
    <source>
        <dbReference type="Pfam" id="PF23726"/>
    </source>
</evidence>